<reference evidence="3" key="1">
    <citation type="journal article" date="2020" name="Stud. Mycol.">
        <title>101 Dothideomycetes genomes: a test case for predicting lifestyles and emergence of pathogens.</title>
        <authorList>
            <person name="Haridas S."/>
            <person name="Albert R."/>
            <person name="Binder M."/>
            <person name="Bloem J."/>
            <person name="Labutti K."/>
            <person name="Salamov A."/>
            <person name="Andreopoulos B."/>
            <person name="Baker S."/>
            <person name="Barry K."/>
            <person name="Bills G."/>
            <person name="Bluhm B."/>
            <person name="Cannon C."/>
            <person name="Castanera R."/>
            <person name="Culley D."/>
            <person name="Daum C."/>
            <person name="Ezra D."/>
            <person name="Gonzalez J."/>
            <person name="Henrissat B."/>
            <person name="Kuo A."/>
            <person name="Liang C."/>
            <person name="Lipzen A."/>
            <person name="Lutzoni F."/>
            <person name="Magnuson J."/>
            <person name="Mondo S."/>
            <person name="Nolan M."/>
            <person name="Ohm R."/>
            <person name="Pangilinan J."/>
            <person name="Park H.-J."/>
            <person name="Ramirez L."/>
            <person name="Alfaro M."/>
            <person name="Sun H."/>
            <person name="Tritt A."/>
            <person name="Yoshinaga Y."/>
            <person name="Zwiers L.-H."/>
            <person name="Turgeon B."/>
            <person name="Goodwin S."/>
            <person name="Spatafora J."/>
            <person name="Crous P."/>
            <person name="Grigoriev I."/>
        </authorList>
    </citation>
    <scope>NUCLEOTIDE SEQUENCE</scope>
    <source>
        <strain evidence="3">CBS 122681</strain>
    </source>
</reference>
<dbReference type="Pfam" id="PF11807">
    <property type="entry name" value="UstYa"/>
    <property type="match status" value="1"/>
</dbReference>
<dbReference type="Proteomes" id="UP000799324">
    <property type="component" value="Unassembled WGS sequence"/>
</dbReference>
<proteinExistence type="inferred from homology"/>
<evidence type="ECO:0000256" key="1">
    <source>
        <dbReference type="ARBA" id="ARBA00004685"/>
    </source>
</evidence>
<dbReference type="InterPro" id="IPR021765">
    <property type="entry name" value="UstYa-like"/>
</dbReference>
<evidence type="ECO:0000256" key="2">
    <source>
        <dbReference type="ARBA" id="ARBA00035112"/>
    </source>
</evidence>
<gene>
    <name evidence="3" type="ORF">K491DRAFT_568364</name>
</gene>
<feature type="non-terminal residue" evidence="3">
    <location>
        <position position="139"/>
    </location>
</feature>
<dbReference type="EMBL" id="MU004430">
    <property type="protein sequence ID" value="KAF2651277.1"/>
    <property type="molecule type" value="Genomic_DNA"/>
</dbReference>
<evidence type="ECO:0000313" key="4">
    <source>
        <dbReference type="Proteomes" id="UP000799324"/>
    </source>
</evidence>
<sequence length="139" mass="16057">LVGGVNLFVTTEEYSQLPKGESDLFYDPETGLYMAEMTAMHDIHCLNLIRQSYDLERYSNRNSSTLKAHIEHCIDALRESIMCHADMTLIPMPFNENRGAMSPDFETLHTCRDYEVLKKWGQSRDATDPKRWPANAERL</sequence>
<comment type="similarity">
    <text evidence="2">Belongs to the ustYa family.</text>
</comment>
<name>A0A6A6SW34_9PLEO</name>
<dbReference type="GO" id="GO:0043386">
    <property type="term" value="P:mycotoxin biosynthetic process"/>
    <property type="evidence" value="ECO:0007669"/>
    <property type="project" value="InterPro"/>
</dbReference>
<dbReference type="AlphaFoldDB" id="A0A6A6SW34"/>
<feature type="non-terminal residue" evidence="3">
    <location>
        <position position="1"/>
    </location>
</feature>
<dbReference type="OrthoDB" id="3687641at2759"/>
<evidence type="ECO:0000313" key="3">
    <source>
        <dbReference type="EMBL" id="KAF2651277.1"/>
    </source>
</evidence>
<protein>
    <submittedName>
        <fullName evidence="3">Uncharacterized protein</fullName>
    </submittedName>
</protein>
<keyword evidence="4" id="KW-1185">Reference proteome</keyword>
<organism evidence="3 4">
    <name type="scientific">Lophiostoma macrostomum CBS 122681</name>
    <dbReference type="NCBI Taxonomy" id="1314788"/>
    <lineage>
        <taxon>Eukaryota</taxon>
        <taxon>Fungi</taxon>
        <taxon>Dikarya</taxon>
        <taxon>Ascomycota</taxon>
        <taxon>Pezizomycotina</taxon>
        <taxon>Dothideomycetes</taxon>
        <taxon>Pleosporomycetidae</taxon>
        <taxon>Pleosporales</taxon>
        <taxon>Lophiostomataceae</taxon>
        <taxon>Lophiostoma</taxon>
    </lineage>
</organism>
<accession>A0A6A6SW34</accession>
<dbReference type="PANTHER" id="PTHR33365:SF4">
    <property type="entry name" value="CYCLOCHLOROTINE BIOSYNTHESIS PROTEIN O"/>
    <property type="match status" value="1"/>
</dbReference>
<dbReference type="PANTHER" id="PTHR33365">
    <property type="entry name" value="YALI0B05434P"/>
    <property type="match status" value="1"/>
</dbReference>
<comment type="pathway">
    <text evidence="1">Mycotoxin biosynthesis.</text>
</comment>